<dbReference type="PANTHER" id="PTHR18895:SF74">
    <property type="entry name" value="MTRF1L RELEASE FACTOR GLUTAMINE METHYLTRANSFERASE"/>
    <property type="match status" value="1"/>
</dbReference>
<name>A0ABP8Q3N7_9GAMM</name>
<dbReference type="InterPro" id="IPR002052">
    <property type="entry name" value="DNA_methylase_N6_adenine_CS"/>
</dbReference>
<proteinExistence type="inferred from homology"/>
<evidence type="ECO:0000259" key="6">
    <source>
        <dbReference type="Pfam" id="PF05175"/>
    </source>
</evidence>
<dbReference type="SUPFAM" id="SSF53335">
    <property type="entry name" value="S-adenosyl-L-methionine-dependent methyltransferases"/>
    <property type="match status" value="1"/>
</dbReference>
<keyword evidence="3 5" id="KW-0949">S-adenosyl-L-methionine</keyword>
<evidence type="ECO:0000256" key="5">
    <source>
        <dbReference type="HAMAP-Rule" id="MF_02126"/>
    </source>
</evidence>
<dbReference type="HAMAP" id="MF_02126">
    <property type="entry name" value="RF_methyltr_PrmC"/>
    <property type="match status" value="1"/>
</dbReference>
<dbReference type="InterPro" id="IPR004556">
    <property type="entry name" value="HemK-like"/>
</dbReference>
<dbReference type="Pfam" id="PF05175">
    <property type="entry name" value="MTS"/>
    <property type="match status" value="1"/>
</dbReference>
<evidence type="ECO:0000256" key="3">
    <source>
        <dbReference type="ARBA" id="ARBA00022691"/>
    </source>
</evidence>
<feature type="binding site" evidence="5">
    <location>
        <position position="168"/>
    </location>
    <ligand>
        <name>S-adenosyl-L-methionine</name>
        <dbReference type="ChEBI" id="CHEBI:59789"/>
    </ligand>
</feature>
<evidence type="ECO:0000313" key="8">
    <source>
        <dbReference type="EMBL" id="GAA4497164.1"/>
    </source>
</evidence>
<evidence type="ECO:0000259" key="7">
    <source>
        <dbReference type="Pfam" id="PF17827"/>
    </source>
</evidence>
<organism evidence="8 9">
    <name type="scientific">Pseudaeromonas paramecii</name>
    <dbReference type="NCBI Taxonomy" id="2138166"/>
    <lineage>
        <taxon>Bacteria</taxon>
        <taxon>Pseudomonadati</taxon>
        <taxon>Pseudomonadota</taxon>
        <taxon>Gammaproteobacteria</taxon>
        <taxon>Aeromonadales</taxon>
        <taxon>Aeromonadaceae</taxon>
        <taxon>Pseudaeromonas</taxon>
    </lineage>
</organism>
<dbReference type="GO" id="GO:0032259">
    <property type="term" value="P:methylation"/>
    <property type="evidence" value="ECO:0007669"/>
    <property type="project" value="UniProtKB-KW"/>
</dbReference>
<comment type="catalytic activity">
    <reaction evidence="4 5">
        <text>L-glutaminyl-[peptide chain release factor] + S-adenosyl-L-methionine = N(5)-methyl-L-glutaminyl-[peptide chain release factor] + S-adenosyl-L-homocysteine + H(+)</text>
        <dbReference type="Rhea" id="RHEA:42896"/>
        <dbReference type="Rhea" id="RHEA-COMP:10271"/>
        <dbReference type="Rhea" id="RHEA-COMP:10272"/>
        <dbReference type="ChEBI" id="CHEBI:15378"/>
        <dbReference type="ChEBI" id="CHEBI:30011"/>
        <dbReference type="ChEBI" id="CHEBI:57856"/>
        <dbReference type="ChEBI" id="CHEBI:59789"/>
        <dbReference type="ChEBI" id="CHEBI:61891"/>
        <dbReference type="EC" id="2.1.1.297"/>
    </reaction>
</comment>
<evidence type="ECO:0000313" key="9">
    <source>
        <dbReference type="Proteomes" id="UP001501321"/>
    </source>
</evidence>
<dbReference type="Proteomes" id="UP001501321">
    <property type="component" value="Unassembled WGS sequence"/>
</dbReference>
<feature type="domain" description="Release factor glutamine methyltransferase N-terminal" evidence="7">
    <location>
        <begin position="6"/>
        <end position="73"/>
    </location>
</feature>
<comment type="caution">
    <text evidence="8">The sequence shown here is derived from an EMBL/GenBank/DDBJ whole genome shotgun (WGS) entry which is preliminary data.</text>
</comment>
<evidence type="ECO:0000256" key="1">
    <source>
        <dbReference type="ARBA" id="ARBA00022603"/>
    </source>
</evidence>
<accession>A0ABP8Q3N7</accession>
<protein>
    <recommendedName>
        <fullName evidence="5">Release factor glutamine methyltransferase</fullName>
        <shortName evidence="5">RF MTase</shortName>
        <ecNumber evidence="5">2.1.1.297</ecNumber>
    </recommendedName>
    <alternativeName>
        <fullName evidence="5">N5-glutamine methyltransferase PrmC</fullName>
    </alternativeName>
    <alternativeName>
        <fullName evidence="5">Protein-(glutamine-N5) MTase PrmC</fullName>
    </alternativeName>
    <alternativeName>
        <fullName evidence="5">Protein-glutamine N-methyltransferase PrmC</fullName>
    </alternativeName>
</protein>
<sequence length="288" mass="31625">MRIDAARAWLMDQLVHSESAALDADCLLCAVLDCSRTYLFTWPERELDAAQWARLQALAARRVAGEPVAHLLGRREFWSLPLMVDASTLIPRPDTEVLVEQALARLPVDGTEPVLDLGTGTGAIALAIKSERPARPVWAVEFSEAALTLARRNSAALNLPLELRQGSWFGPLAGQRFALIASNPPYIDGADPHLAQGDVRFEPASALVAQEQGLADLRHIIQLAPDHLLPGGWLLLEHGWQQGMAVRQLLSARGFVQVETCRDYGDQERVSLGQWPATDDLLREVPCI</sequence>
<dbReference type="NCBIfam" id="TIGR03534">
    <property type="entry name" value="RF_mod_PrmC"/>
    <property type="match status" value="1"/>
</dbReference>
<feature type="binding site" evidence="5">
    <location>
        <begin position="183"/>
        <end position="186"/>
    </location>
    <ligand>
        <name>substrate</name>
    </ligand>
</feature>
<feature type="binding site" evidence="5">
    <location>
        <position position="183"/>
    </location>
    <ligand>
        <name>S-adenosyl-L-methionine</name>
        <dbReference type="ChEBI" id="CHEBI:59789"/>
    </ligand>
</feature>
<reference evidence="9" key="1">
    <citation type="journal article" date="2019" name="Int. J. Syst. Evol. Microbiol.">
        <title>The Global Catalogue of Microorganisms (GCM) 10K type strain sequencing project: providing services to taxonomists for standard genome sequencing and annotation.</title>
        <authorList>
            <consortium name="The Broad Institute Genomics Platform"/>
            <consortium name="The Broad Institute Genome Sequencing Center for Infectious Disease"/>
            <person name="Wu L."/>
            <person name="Ma J."/>
        </authorList>
    </citation>
    <scope>NUCLEOTIDE SEQUENCE [LARGE SCALE GENOMIC DNA]</scope>
    <source>
        <strain evidence="9">JCM 32226</strain>
    </source>
</reference>
<keyword evidence="1 5" id="KW-0489">Methyltransferase</keyword>
<keyword evidence="2 5" id="KW-0808">Transferase</keyword>
<evidence type="ECO:0000256" key="4">
    <source>
        <dbReference type="ARBA" id="ARBA00048391"/>
    </source>
</evidence>
<dbReference type="GO" id="GO:0008168">
    <property type="term" value="F:methyltransferase activity"/>
    <property type="evidence" value="ECO:0007669"/>
    <property type="project" value="UniProtKB-KW"/>
</dbReference>
<dbReference type="CDD" id="cd02440">
    <property type="entry name" value="AdoMet_MTases"/>
    <property type="match status" value="1"/>
</dbReference>
<dbReference type="InterPro" id="IPR019874">
    <property type="entry name" value="RF_methyltr_PrmC"/>
</dbReference>
<evidence type="ECO:0000256" key="2">
    <source>
        <dbReference type="ARBA" id="ARBA00022679"/>
    </source>
</evidence>
<dbReference type="PANTHER" id="PTHR18895">
    <property type="entry name" value="HEMK METHYLTRANSFERASE"/>
    <property type="match status" value="1"/>
</dbReference>
<keyword evidence="9" id="KW-1185">Reference proteome</keyword>
<dbReference type="Gene3D" id="3.40.50.150">
    <property type="entry name" value="Vaccinia Virus protein VP39"/>
    <property type="match status" value="1"/>
</dbReference>
<dbReference type="InterPro" id="IPR040758">
    <property type="entry name" value="PrmC_N"/>
</dbReference>
<feature type="domain" description="Methyltransferase small" evidence="6">
    <location>
        <begin position="104"/>
        <end position="194"/>
    </location>
</feature>
<dbReference type="InterPro" id="IPR050320">
    <property type="entry name" value="N5-glutamine_MTase"/>
</dbReference>
<dbReference type="Pfam" id="PF17827">
    <property type="entry name" value="PrmC_N"/>
    <property type="match status" value="1"/>
</dbReference>
<dbReference type="RefSeq" id="WP_345011295.1">
    <property type="nucleotide sequence ID" value="NZ_BAABFC010000009.1"/>
</dbReference>
<comment type="function">
    <text evidence="5">Methylates the class 1 translation termination release factors RF1/PrfA and RF2/PrfB on the glutamine residue of the universally conserved GGQ motif.</text>
</comment>
<feature type="binding site" evidence="5">
    <location>
        <position position="141"/>
    </location>
    <ligand>
        <name>S-adenosyl-L-methionine</name>
        <dbReference type="ChEBI" id="CHEBI:59789"/>
    </ligand>
</feature>
<feature type="binding site" evidence="5">
    <location>
        <begin position="118"/>
        <end position="122"/>
    </location>
    <ligand>
        <name>S-adenosyl-L-methionine</name>
        <dbReference type="ChEBI" id="CHEBI:59789"/>
    </ligand>
</feature>
<dbReference type="EMBL" id="BAABFC010000009">
    <property type="protein sequence ID" value="GAA4497164.1"/>
    <property type="molecule type" value="Genomic_DNA"/>
</dbReference>
<dbReference type="EC" id="2.1.1.297" evidence="5"/>
<dbReference type="InterPro" id="IPR029063">
    <property type="entry name" value="SAM-dependent_MTases_sf"/>
</dbReference>
<dbReference type="Gene3D" id="1.10.8.10">
    <property type="entry name" value="DNA helicase RuvA subunit, C-terminal domain"/>
    <property type="match status" value="1"/>
</dbReference>
<dbReference type="NCBIfam" id="TIGR00536">
    <property type="entry name" value="hemK_fam"/>
    <property type="match status" value="1"/>
</dbReference>
<dbReference type="InterPro" id="IPR007848">
    <property type="entry name" value="Small_mtfrase_dom"/>
</dbReference>
<comment type="similarity">
    <text evidence="5">Belongs to the protein N5-glutamine methyltransferase family. PrmC subfamily.</text>
</comment>
<gene>
    <name evidence="5 8" type="primary">prmC</name>
    <name evidence="8" type="ORF">GCM10023095_13300</name>
</gene>
<dbReference type="PROSITE" id="PS00092">
    <property type="entry name" value="N6_MTASE"/>
    <property type="match status" value="1"/>
</dbReference>